<dbReference type="Proteomes" id="UP000510647">
    <property type="component" value="Chromosome 4"/>
</dbReference>
<keyword evidence="2" id="KW-1185">Reference proteome</keyword>
<protein>
    <submittedName>
        <fullName evidence="1">Uncharacterized protein</fullName>
    </submittedName>
</protein>
<dbReference type="OrthoDB" id="4029988at2759"/>
<evidence type="ECO:0000313" key="1">
    <source>
        <dbReference type="EMBL" id="QLQ80412.1"/>
    </source>
</evidence>
<dbReference type="Pfam" id="PF17315">
    <property type="entry name" value="FMP23"/>
    <property type="match status" value="1"/>
</dbReference>
<name>A0A7H9HVK2_9SACH</name>
<accession>A0A7H9HVK2</accession>
<gene>
    <name evidence="1" type="ORF">HG537_0D04130</name>
</gene>
<dbReference type="InterPro" id="IPR035283">
    <property type="entry name" value="Fmp23"/>
</dbReference>
<reference evidence="1 2" key="1">
    <citation type="submission" date="2020-06" db="EMBL/GenBank/DDBJ databases">
        <title>The yeast mating-type switching endonuclease HO is a domesticated member of an unorthodox homing genetic element family.</title>
        <authorList>
            <person name="Coughlan A.Y."/>
            <person name="Lombardi L."/>
            <person name="Braun-Galleani S."/>
            <person name="Martos A.R."/>
            <person name="Galeote V."/>
            <person name="Bigey F."/>
            <person name="Dequin S."/>
            <person name="Byrne K.P."/>
            <person name="Wolfe K.H."/>
        </authorList>
    </citation>
    <scope>NUCLEOTIDE SEQUENCE [LARGE SCALE GENOMIC DNA]</scope>
    <source>
        <strain evidence="1 2">CBS2947</strain>
    </source>
</reference>
<evidence type="ECO:0000313" key="2">
    <source>
        <dbReference type="Proteomes" id="UP000510647"/>
    </source>
</evidence>
<dbReference type="AlphaFoldDB" id="A0A7H9HVK2"/>
<organism evidence="1 2">
    <name type="scientific">Torulaspora globosa</name>
    <dbReference type="NCBI Taxonomy" id="48254"/>
    <lineage>
        <taxon>Eukaryota</taxon>
        <taxon>Fungi</taxon>
        <taxon>Dikarya</taxon>
        <taxon>Ascomycota</taxon>
        <taxon>Saccharomycotina</taxon>
        <taxon>Saccharomycetes</taxon>
        <taxon>Saccharomycetales</taxon>
        <taxon>Saccharomycetaceae</taxon>
        <taxon>Torulaspora</taxon>
    </lineage>
</organism>
<proteinExistence type="predicted"/>
<sequence length="178" mass="20862">MLSQFIRKFRSVAIPLSKTVSNRVIIPPASHFGNVGNLAIKIPRHEYKQLPDDSNYIEKFYDELEVFSKDVLEKRLNKTYTDFEDDPEELQFQIEQYIELEIIPRYSVYESSGTSDDRSIKLVQCRTIRDKIVVERFLDFAKSVRLTLMLNGGHTFIFDILLQAKKTFDAMQKTRTVE</sequence>
<dbReference type="EMBL" id="CP059270">
    <property type="protein sequence ID" value="QLQ80412.1"/>
    <property type="molecule type" value="Genomic_DNA"/>
</dbReference>